<name>A0ABT4HAQ2_MYCIR</name>
<evidence type="ECO:0000256" key="3">
    <source>
        <dbReference type="ARBA" id="ARBA00022679"/>
    </source>
</evidence>
<comment type="catalytic activity">
    <reaction evidence="5">
        <text>a 2'-deoxyadenosine in DNA + S-adenosyl-L-methionine = an N(6)-methyl-2'-deoxyadenosine in DNA + S-adenosyl-L-homocysteine + H(+)</text>
        <dbReference type="Rhea" id="RHEA:15197"/>
        <dbReference type="Rhea" id="RHEA-COMP:12418"/>
        <dbReference type="Rhea" id="RHEA-COMP:12419"/>
        <dbReference type="ChEBI" id="CHEBI:15378"/>
        <dbReference type="ChEBI" id="CHEBI:57856"/>
        <dbReference type="ChEBI" id="CHEBI:59789"/>
        <dbReference type="ChEBI" id="CHEBI:90615"/>
        <dbReference type="ChEBI" id="CHEBI:90616"/>
        <dbReference type="EC" id="2.1.1.72"/>
    </reaction>
</comment>
<reference evidence="8" key="1">
    <citation type="submission" date="2022-12" db="EMBL/GenBank/DDBJ databases">
        <title>Whole genome sequence of Mycolicibacterium iranicum strain SBH312.</title>
        <authorList>
            <person name="Jani J."/>
            <person name="Arifin Mustapha Z."/>
            <person name="Ahmed K."/>
            <person name="Kai Ling C."/>
        </authorList>
    </citation>
    <scope>NUCLEOTIDE SEQUENCE</scope>
    <source>
        <strain evidence="8">SBH312</strain>
    </source>
</reference>
<keyword evidence="3 8" id="KW-0808">Transferase</keyword>
<dbReference type="Gene3D" id="3.40.50.150">
    <property type="entry name" value="Vaccinia Virus protein VP39"/>
    <property type="match status" value="1"/>
</dbReference>
<evidence type="ECO:0000313" key="9">
    <source>
        <dbReference type="Proteomes" id="UP001084650"/>
    </source>
</evidence>
<evidence type="ECO:0000256" key="1">
    <source>
        <dbReference type="ARBA" id="ARBA00011900"/>
    </source>
</evidence>
<keyword evidence="4" id="KW-0949">S-adenosyl-L-methionine</keyword>
<evidence type="ECO:0000256" key="4">
    <source>
        <dbReference type="ARBA" id="ARBA00022691"/>
    </source>
</evidence>
<evidence type="ECO:0000256" key="5">
    <source>
        <dbReference type="ARBA" id="ARBA00047942"/>
    </source>
</evidence>
<dbReference type="Pfam" id="PF22654">
    <property type="entry name" value="DUF7008"/>
    <property type="match status" value="1"/>
</dbReference>
<dbReference type="GO" id="GO:0009007">
    <property type="term" value="F:site-specific DNA-methyltransferase (adenine-specific) activity"/>
    <property type="evidence" value="ECO:0007669"/>
    <property type="project" value="UniProtKB-EC"/>
</dbReference>
<evidence type="ECO:0000259" key="7">
    <source>
        <dbReference type="Pfam" id="PF22654"/>
    </source>
</evidence>
<dbReference type="NCBIfam" id="NF033451">
    <property type="entry name" value="BREX_2_MTaseX"/>
    <property type="match status" value="1"/>
</dbReference>
<dbReference type="InterPro" id="IPR011639">
    <property type="entry name" value="MethylTrfase_TaqI-like_dom"/>
</dbReference>
<feature type="domain" description="DUF7008" evidence="7">
    <location>
        <begin position="838"/>
        <end position="1201"/>
    </location>
</feature>
<keyword evidence="2 8" id="KW-0489">Methyltransferase</keyword>
<protein>
    <recommendedName>
        <fullName evidence="1">site-specific DNA-methyltransferase (adenine-specific)</fullName>
        <ecNumber evidence="1">2.1.1.72</ecNumber>
    </recommendedName>
</protein>
<dbReference type="PANTHER" id="PTHR33841">
    <property type="entry name" value="DNA METHYLTRANSFERASE YEEA-RELATED"/>
    <property type="match status" value="1"/>
</dbReference>
<dbReference type="InterPro" id="IPR029063">
    <property type="entry name" value="SAM-dependent_MTases_sf"/>
</dbReference>
<dbReference type="InterPro" id="IPR050953">
    <property type="entry name" value="N4_N6_ade-DNA_methylase"/>
</dbReference>
<dbReference type="Proteomes" id="UP001084650">
    <property type="component" value="Unassembled WGS sequence"/>
</dbReference>
<evidence type="ECO:0000256" key="2">
    <source>
        <dbReference type="ARBA" id="ARBA00022603"/>
    </source>
</evidence>
<dbReference type="PRINTS" id="PR00507">
    <property type="entry name" value="N12N6MTFRASE"/>
</dbReference>
<dbReference type="InterPro" id="IPR002052">
    <property type="entry name" value="DNA_methylase_N6_adenine_CS"/>
</dbReference>
<sequence>MIDSSALLADLKGQLKLLQADLKQRAEDSSNSWGVRLKEEYAEALRRERTGWSWIQWRDNEVDQAAVAWIVSTTFLRFCEDNDLLAGAKIDGLPISVGWIAGPGDRVQRAEENLTAYFRDNPTHNRRHWLQQGFAVLAAQPAGAALIDPKHNPVWMAEISPETATALIAFWRRANDDGSLVHDFTDPNLETRFLGDLYQELSEHAQDTYALLQTPTFVEEFILDQTLTPAVAEFGLEGLKLIDPSCGSGHFLLGAFERLNQAWLESAPGLDAKERVRRAMESIHAVDINPFAVAIARFRMTVAGLKATGEHSFVGAPAMGFRLAIGDSLLGEYWKQTEIALDSEESGPPFLYDTEDLSDYFGILRPGQYHVVVGNPPYITVRDPALGVIYRELYRTAHREFQLTAPFMELMFRLAIRGERGRGAGYIGQITGNGFMKQEFGRKVIEDLFGGHHLDNPVDLTEIADTAGAYIPGHGTPTVLLFGRRRQPVSGMVRAVVGVRGEPKTPRDPAAGLYWTELVTNHEKPGFEGTYVAVVELDRAALVSFPWSLVSPDRTSVFQAMEESAAGTLATLVETFGYTGQTNADSAFLATRRALLRRGVEKDYIRQFVTGVDVRNYVVKPNNFCVFPYRDGQLIEPAEGSGLLKWLWPLRTSTWARATFSKKTYREDGRQWWEWHQVSLGRMARWAITYPRVETLQHFVLVRSAPVFNREASFLQLSENASEEDHLSLLGLLNSSTACFWLKHVSHNKGSTVDSKGSRQTQAPWEDFYDYNGTKLQRFPLPTSLPLERGRSLDGLAQELVSLSPSFVLTNWLAAPTVKLHEAFVLAEAEWRRVLARMIFEQEELDWEVYRLYGLTDCDLTYSVSGIVEGIFLGERAFEIDLARRVKDGTEEKAWFERHNSSPLTELPAAWPEDYKALIQRRLDLMESEKAIRLLERPEFKRRWAMATWEVQRTEALQDAILDRIENPKLWQDPQGPTARSVAELADLLRADLVLKELARALTGTAEPDLGAVIGGLVSDEAVPFLAAYRYKPAGVEKYRAWQEVWALQRREDAGEKLTIPVPPKYAQVDFAKATYWRARGKLDVPKERFLAYPGVRREGDATPVLGWAGWSHRDQALALAREIPVQQALGADDEALMPLVAGLVELEPWLAQWHSEIEPQFGASPASVISGVVDQYLARMEKTRDQVTAWMPPAATRGRRASR</sequence>
<dbReference type="Pfam" id="PF07669">
    <property type="entry name" value="Eco57I"/>
    <property type="match status" value="1"/>
</dbReference>
<evidence type="ECO:0000259" key="6">
    <source>
        <dbReference type="Pfam" id="PF07669"/>
    </source>
</evidence>
<dbReference type="RefSeq" id="WP_268785400.1">
    <property type="nucleotide sequence ID" value="NZ_JAPQYE010000002.1"/>
</dbReference>
<comment type="caution">
    <text evidence="8">The sequence shown here is derived from an EMBL/GenBank/DDBJ whole genome shotgun (WGS) entry which is preliminary data.</text>
</comment>
<organism evidence="8 9">
    <name type="scientific">Mycolicibacterium iranicum</name>
    <name type="common">Mycobacterium iranicum</name>
    <dbReference type="NCBI Taxonomy" id="912594"/>
    <lineage>
        <taxon>Bacteria</taxon>
        <taxon>Bacillati</taxon>
        <taxon>Actinomycetota</taxon>
        <taxon>Actinomycetes</taxon>
        <taxon>Mycobacteriales</taxon>
        <taxon>Mycobacteriaceae</taxon>
        <taxon>Mycolicibacterium</taxon>
    </lineage>
</organism>
<feature type="domain" description="Type II methyltransferase M.TaqI-like" evidence="6">
    <location>
        <begin position="282"/>
        <end position="460"/>
    </location>
</feature>
<proteinExistence type="predicted"/>
<dbReference type="PROSITE" id="PS00092">
    <property type="entry name" value="N6_MTASE"/>
    <property type="match status" value="1"/>
</dbReference>
<gene>
    <name evidence="8" type="primary">pglX</name>
    <name evidence="8" type="ORF">OY187_04305</name>
</gene>
<dbReference type="GO" id="GO:0032259">
    <property type="term" value="P:methylation"/>
    <property type="evidence" value="ECO:0007669"/>
    <property type="project" value="UniProtKB-KW"/>
</dbReference>
<dbReference type="PANTHER" id="PTHR33841:SF1">
    <property type="entry name" value="DNA METHYLTRANSFERASE A"/>
    <property type="match status" value="1"/>
</dbReference>
<dbReference type="SUPFAM" id="SSF53335">
    <property type="entry name" value="S-adenosyl-L-methionine-dependent methyltransferases"/>
    <property type="match status" value="1"/>
</dbReference>
<accession>A0ABT4HAQ2</accession>
<dbReference type="EC" id="2.1.1.72" evidence="1"/>
<dbReference type="InterPro" id="IPR054277">
    <property type="entry name" value="DUF7008"/>
</dbReference>
<dbReference type="EMBL" id="JAPQYE010000002">
    <property type="protein sequence ID" value="MCZ0727258.1"/>
    <property type="molecule type" value="Genomic_DNA"/>
</dbReference>
<evidence type="ECO:0000313" key="8">
    <source>
        <dbReference type="EMBL" id="MCZ0727258.1"/>
    </source>
</evidence>
<keyword evidence="9" id="KW-1185">Reference proteome</keyword>